<evidence type="ECO:0000313" key="4">
    <source>
        <dbReference type="Proteomes" id="UP001199106"/>
    </source>
</evidence>
<dbReference type="EMBL" id="JAANER010000006">
    <property type="protein sequence ID" value="KAG9188673.1"/>
    <property type="molecule type" value="Genomic_DNA"/>
</dbReference>
<accession>A0AAD4FGS7</accession>
<feature type="domain" description="LysM" evidence="2">
    <location>
        <begin position="31"/>
        <end position="75"/>
    </location>
</feature>
<keyword evidence="1" id="KW-0732">Signal</keyword>
<name>A0AAD4FGS7_9PLEO</name>
<dbReference type="Proteomes" id="UP001199106">
    <property type="component" value="Unassembled WGS sequence"/>
</dbReference>
<dbReference type="Gene3D" id="3.10.350.10">
    <property type="entry name" value="LysM domain"/>
    <property type="match status" value="1"/>
</dbReference>
<evidence type="ECO:0000259" key="2">
    <source>
        <dbReference type="PROSITE" id="PS51782"/>
    </source>
</evidence>
<keyword evidence="4" id="KW-1185">Reference proteome</keyword>
<dbReference type="AlphaFoldDB" id="A0AAD4FGS7"/>
<feature type="signal peptide" evidence="1">
    <location>
        <begin position="1"/>
        <end position="18"/>
    </location>
</feature>
<evidence type="ECO:0000313" key="3">
    <source>
        <dbReference type="EMBL" id="KAG9188673.1"/>
    </source>
</evidence>
<dbReference type="InterPro" id="IPR036779">
    <property type="entry name" value="LysM_dom_sf"/>
</dbReference>
<sequence>MQLTQFFAIGLLVASASAWSAHLRRADDCEFFTSADNGMTCETFAAKWHLSVDELERLNPGIICTTLDSSDMYCVVGTNTNDSVTTTTSAAITTAPLTTITSSASTSVSSTTTKASITTTASKGVATSFTSSGLPVSTDAADAVRVSVIIAGILGWAALVL</sequence>
<evidence type="ECO:0000256" key="1">
    <source>
        <dbReference type="SAM" id="SignalP"/>
    </source>
</evidence>
<gene>
    <name evidence="3" type="ORF">G6011_07378</name>
</gene>
<dbReference type="PROSITE" id="PS51782">
    <property type="entry name" value="LYSM"/>
    <property type="match status" value="1"/>
</dbReference>
<protein>
    <recommendedName>
        <fullName evidence="2">LysM domain-containing protein</fullName>
    </recommendedName>
</protein>
<feature type="chain" id="PRO_5042072369" description="LysM domain-containing protein" evidence="1">
    <location>
        <begin position="19"/>
        <end position="161"/>
    </location>
</feature>
<comment type="caution">
    <text evidence="3">The sequence shown here is derived from an EMBL/GenBank/DDBJ whole genome shotgun (WGS) entry which is preliminary data.</text>
</comment>
<dbReference type="InterPro" id="IPR018392">
    <property type="entry name" value="LysM"/>
</dbReference>
<organism evidence="3 4">
    <name type="scientific">Alternaria panax</name>
    <dbReference type="NCBI Taxonomy" id="48097"/>
    <lineage>
        <taxon>Eukaryota</taxon>
        <taxon>Fungi</taxon>
        <taxon>Dikarya</taxon>
        <taxon>Ascomycota</taxon>
        <taxon>Pezizomycotina</taxon>
        <taxon>Dothideomycetes</taxon>
        <taxon>Pleosporomycetidae</taxon>
        <taxon>Pleosporales</taxon>
        <taxon>Pleosporineae</taxon>
        <taxon>Pleosporaceae</taxon>
        <taxon>Alternaria</taxon>
        <taxon>Alternaria sect. Panax</taxon>
    </lineage>
</organism>
<reference evidence="3" key="1">
    <citation type="submission" date="2021-07" db="EMBL/GenBank/DDBJ databases">
        <title>Genome Resource of American Ginseng Black Spot Pathogen Alternaria panax.</title>
        <authorList>
            <person name="Qiu C."/>
            <person name="Wang W."/>
            <person name="Liu Z."/>
        </authorList>
    </citation>
    <scope>NUCLEOTIDE SEQUENCE</scope>
    <source>
        <strain evidence="3">BNCC115425</strain>
    </source>
</reference>
<proteinExistence type="predicted"/>